<evidence type="ECO:0008006" key="4">
    <source>
        <dbReference type="Google" id="ProtNLM"/>
    </source>
</evidence>
<dbReference type="Proteomes" id="UP001168528">
    <property type="component" value="Unassembled WGS sequence"/>
</dbReference>
<name>A0ABT8R260_9BACT</name>
<proteinExistence type="predicted"/>
<feature type="transmembrane region" description="Helical" evidence="1">
    <location>
        <begin position="62"/>
        <end position="86"/>
    </location>
</feature>
<gene>
    <name evidence="2" type="ORF">Q0590_08005</name>
</gene>
<keyword evidence="1" id="KW-0472">Membrane</keyword>
<organism evidence="2 3">
    <name type="scientific">Rhodocytophaga aerolata</name>
    <dbReference type="NCBI Taxonomy" id="455078"/>
    <lineage>
        <taxon>Bacteria</taxon>
        <taxon>Pseudomonadati</taxon>
        <taxon>Bacteroidota</taxon>
        <taxon>Cytophagia</taxon>
        <taxon>Cytophagales</taxon>
        <taxon>Rhodocytophagaceae</taxon>
        <taxon>Rhodocytophaga</taxon>
    </lineage>
</organism>
<sequence length="184" mass="20954">MYTSSQLLLPEEISFVDSHNGLTIEKKWFEYGRFLQLLFAFIINISAGFALHELIYAKATGILLAGLIAVGIVVCTLQIIGLWMLYKAICGFFNTTVITINKSTISIHFKPLPWFGAKTIKRDDIVQFNVIEKDYSDAVLNHVAYQLQVVVKNSDPIFLLKNLDTPEQAQFIEEKIEQFLFESK</sequence>
<dbReference type="EMBL" id="JAUKPO010000003">
    <property type="protein sequence ID" value="MDO1446191.1"/>
    <property type="molecule type" value="Genomic_DNA"/>
</dbReference>
<accession>A0ABT8R260</accession>
<reference evidence="2" key="1">
    <citation type="submission" date="2023-07" db="EMBL/GenBank/DDBJ databases">
        <title>The genome sequence of Rhodocytophaga aerolata KACC 12507.</title>
        <authorList>
            <person name="Zhang X."/>
        </authorList>
    </citation>
    <scope>NUCLEOTIDE SEQUENCE</scope>
    <source>
        <strain evidence="2">KACC 12507</strain>
    </source>
</reference>
<evidence type="ECO:0000313" key="3">
    <source>
        <dbReference type="Proteomes" id="UP001168528"/>
    </source>
</evidence>
<evidence type="ECO:0000256" key="1">
    <source>
        <dbReference type="SAM" id="Phobius"/>
    </source>
</evidence>
<evidence type="ECO:0000313" key="2">
    <source>
        <dbReference type="EMBL" id="MDO1446191.1"/>
    </source>
</evidence>
<keyword evidence="3" id="KW-1185">Reference proteome</keyword>
<dbReference type="RefSeq" id="WP_302036992.1">
    <property type="nucleotide sequence ID" value="NZ_JAUKPO010000003.1"/>
</dbReference>
<comment type="caution">
    <text evidence="2">The sequence shown here is derived from an EMBL/GenBank/DDBJ whole genome shotgun (WGS) entry which is preliminary data.</text>
</comment>
<feature type="transmembrane region" description="Helical" evidence="1">
    <location>
        <begin position="34"/>
        <end position="55"/>
    </location>
</feature>
<keyword evidence="1" id="KW-1133">Transmembrane helix</keyword>
<keyword evidence="1" id="KW-0812">Transmembrane</keyword>
<protein>
    <recommendedName>
        <fullName evidence="4">YcxB family protein</fullName>
    </recommendedName>
</protein>